<dbReference type="Pfam" id="PF10504">
    <property type="entry name" value="DUF2452"/>
    <property type="match status" value="1"/>
</dbReference>
<dbReference type="AlphaFoldDB" id="A0A9P0AHU9"/>
<dbReference type="OrthoDB" id="9995764at2759"/>
<accession>A0A9P0AHU9</accession>
<dbReference type="PANTHER" id="PTHR14553:SF1">
    <property type="entry name" value="SIMILAR TO CHROMOSOME 1 OPEN READING FRAME 50"/>
    <property type="match status" value="1"/>
</dbReference>
<dbReference type="KEGG" id="btab:109042733"/>
<gene>
    <name evidence="1" type="ORF">BEMITA_LOCUS11817</name>
</gene>
<dbReference type="PANTHER" id="PTHR14553">
    <property type="entry name" value="UNCHARACTERIZED PROTEIN C1ORF50"/>
    <property type="match status" value="1"/>
</dbReference>
<name>A0A9P0AHU9_BEMTA</name>
<organism evidence="1 2">
    <name type="scientific">Bemisia tabaci</name>
    <name type="common">Sweetpotato whitefly</name>
    <name type="synonym">Aleurodes tabaci</name>
    <dbReference type="NCBI Taxonomy" id="7038"/>
    <lineage>
        <taxon>Eukaryota</taxon>
        <taxon>Metazoa</taxon>
        <taxon>Ecdysozoa</taxon>
        <taxon>Arthropoda</taxon>
        <taxon>Hexapoda</taxon>
        <taxon>Insecta</taxon>
        <taxon>Pterygota</taxon>
        <taxon>Neoptera</taxon>
        <taxon>Paraneoptera</taxon>
        <taxon>Hemiptera</taxon>
        <taxon>Sternorrhyncha</taxon>
        <taxon>Aleyrodoidea</taxon>
        <taxon>Aleyrodidae</taxon>
        <taxon>Aleyrodinae</taxon>
        <taxon>Bemisia</taxon>
    </lineage>
</organism>
<sequence>MKRRLVDPNHKPEEAILVERNPAPLGHQLLNPYAVGKHSQSDLVTLALEIEKADSYVRSTTTGKLQVIVDQVRFLKSQAESILKDAQNNANLHRAACNFQKKPGHLYFLYRRPSGQEYFSMLSPEEWSSSMPHEFLGAYYLEHDMSWTAAADFTARHRDLSAIDQIISGYESGSKVDNLMCIDN</sequence>
<reference evidence="1" key="1">
    <citation type="submission" date="2021-12" db="EMBL/GenBank/DDBJ databases">
        <authorList>
            <person name="King R."/>
        </authorList>
    </citation>
    <scope>NUCLEOTIDE SEQUENCE</scope>
</reference>
<evidence type="ECO:0000313" key="2">
    <source>
        <dbReference type="Proteomes" id="UP001152759"/>
    </source>
</evidence>
<dbReference type="InterPro" id="IPR019534">
    <property type="entry name" value="DUF2452"/>
</dbReference>
<keyword evidence="2" id="KW-1185">Reference proteome</keyword>
<dbReference type="EMBL" id="OU963868">
    <property type="protein sequence ID" value="CAH0393413.1"/>
    <property type="molecule type" value="Genomic_DNA"/>
</dbReference>
<protein>
    <submittedName>
        <fullName evidence="1">Uncharacterized protein</fullName>
    </submittedName>
</protein>
<evidence type="ECO:0000313" key="1">
    <source>
        <dbReference type="EMBL" id="CAH0393413.1"/>
    </source>
</evidence>
<proteinExistence type="predicted"/>
<dbReference type="Proteomes" id="UP001152759">
    <property type="component" value="Chromosome 7"/>
</dbReference>